<proteinExistence type="predicted"/>
<accession>A0ABU6UJ15</accession>
<sequence length="53" mass="6095">MLGPAKSYAMIFFKVFWGAGRVWLYPNWRIIRSALCHSTLSKDSNGPKYLKMG</sequence>
<feature type="non-terminal residue" evidence="1">
    <location>
        <position position="53"/>
    </location>
</feature>
<comment type="caution">
    <text evidence="1">The sequence shown here is derived from an EMBL/GenBank/DDBJ whole genome shotgun (WGS) entry which is preliminary data.</text>
</comment>
<dbReference type="EMBL" id="JASCZI010121341">
    <property type="protein sequence ID" value="MED6161302.1"/>
    <property type="molecule type" value="Genomic_DNA"/>
</dbReference>
<dbReference type="Proteomes" id="UP001341840">
    <property type="component" value="Unassembled WGS sequence"/>
</dbReference>
<reference evidence="1 2" key="1">
    <citation type="journal article" date="2023" name="Plants (Basel)">
        <title>Bridging the Gap: Combining Genomics and Transcriptomics Approaches to Understand Stylosanthes scabra, an Orphan Legume from the Brazilian Caatinga.</title>
        <authorList>
            <person name="Ferreira-Neto J.R.C."/>
            <person name="da Silva M.D."/>
            <person name="Binneck E."/>
            <person name="de Melo N.F."/>
            <person name="da Silva R.H."/>
            <person name="de Melo A.L.T.M."/>
            <person name="Pandolfi V."/>
            <person name="Bustamante F.O."/>
            <person name="Brasileiro-Vidal A.C."/>
            <person name="Benko-Iseppon A.M."/>
        </authorList>
    </citation>
    <scope>NUCLEOTIDE SEQUENCE [LARGE SCALE GENOMIC DNA]</scope>
    <source>
        <tissue evidence="1">Leaves</tissue>
    </source>
</reference>
<evidence type="ECO:0000313" key="1">
    <source>
        <dbReference type="EMBL" id="MED6161302.1"/>
    </source>
</evidence>
<organism evidence="1 2">
    <name type="scientific">Stylosanthes scabra</name>
    <dbReference type="NCBI Taxonomy" id="79078"/>
    <lineage>
        <taxon>Eukaryota</taxon>
        <taxon>Viridiplantae</taxon>
        <taxon>Streptophyta</taxon>
        <taxon>Embryophyta</taxon>
        <taxon>Tracheophyta</taxon>
        <taxon>Spermatophyta</taxon>
        <taxon>Magnoliopsida</taxon>
        <taxon>eudicotyledons</taxon>
        <taxon>Gunneridae</taxon>
        <taxon>Pentapetalae</taxon>
        <taxon>rosids</taxon>
        <taxon>fabids</taxon>
        <taxon>Fabales</taxon>
        <taxon>Fabaceae</taxon>
        <taxon>Papilionoideae</taxon>
        <taxon>50 kb inversion clade</taxon>
        <taxon>dalbergioids sensu lato</taxon>
        <taxon>Dalbergieae</taxon>
        <taxon>Pterocarpus clade</taxon>
        <taxon>Stylosanthes</taxon>
    </lineage>
</organism>
<evidence type="ECO:0000313" key="2">
    <source>
        <dbReference type="Proteomes" id="UP001341840"/>
    </source>
</evidence>
<name>A0ABU6UJ15_9FABA</name>
<gene>
    <name evidence="1" type="ORF">PIB30_059493</name>
</gene>
<protein>
    <submittedName>
        <fullName evidence="1">Uncharacterized protein</fullName>
    </submittedName>
</protein>
<keyword evidence="2" id="KW-1185">Reference proteome</keyword>